<name>A0ABQ3RKC7_STRRR</name>
<evidence type="ECO:0000259" key="5">
    <source>
        <dbReference type="PROSITE" id="PS50011"/>
    </source>
</evidence>
<comment type="caution">
    <text evidence="6">The sequence shown here is derived from an EMBL/GenBank/DDBJ whole genome shotgun (WGS) entry which is preliminary data.</text>
</comment>
<evidence type="ECO:0000256" key="1">
    <source>
        <dbReference type="ARBA" id="ARBA00022679"/>
    </source>
</evidence>
<gene>
    <name evidence="6" type="ORF">Srubr_61590</name>
</gene>
<feature type="domain" description="Protein kinase" evidence="5">
    <location>
        <begin position="1"/>
        <end position="297"/>
    </location>
</feature>
<dbReference type="SUPFAM" id="SSF56112">
    <property type="entry name" value="Protein kinase-like (PK-like)"/>
    <property type="match status" value="2"/>
</dbReference>
<dbReference type="Pfam" id="PF00069">
    <property type="entry name" value="Pkinase"/>
    <property type="match status" value="1"/>
</dbReference>
<dbReference type="Gene3D" id="1.10.510.10">
    <property type="entry name" value="Transferase(Phosphotransferase) domain 1"/>
    <property type="match status" value="1"/>
</dbReference>
<protein>
    <recommendedName>
        <fullName evidence="5">Protein kinase domain-containing protein</fullName>
    </recommendedName>
</protein>
<evidence type="ECO:0000256" key="4">
    <source>
        <dbReference type="ARBA" id="ARBA00022840"/>
    </source>
</evidence>
<keyword evidence="4" id="KW-0067">ATP-binding</keyword>
<sequence length="297" mass="32153">MGEALPPPAEAVGLLRDRVGEPFTTRLLSDRRGSRAWKIEGPRGAVALKANNPDGDPARDKATEMVQEDNHLVRLIGAGALNPGYRVDAGAWEGGRWLAVRWVDGVPVWRAFALARGPEGDRPSVRPWLLGVARTWAERLARMHVAGWAHADVQPTNTLIANDGHAEVIDYALACGPDDGPRLPYRGALTHTTAPEIADAILATTADTHIQAEPPADIWGLGASLFWCWTGRRPVSYEDDTPREDKLKAIAKTATLPLNDVRPWAFPEFEAAIRACLAPAPENRPSATDLAALLTTS</sequence>
<dbReference type="InterPro" id="IPR000719">
    <property type="entry name" value="Prot_kinase_dom"/>
</dbReference>
<evidence type="ECO:0000313" key="7">
    <source>
        <dbReference type="Proteomes" id="UP000646738"/>
    </source>
</evidence>
<organism evidence="6 7">
    <name type="scientific">Streptomyces rubradiris</name>
    <name type="common">Streptomyces achromogenes subsp. rubradiris</name>
    <dbReference type="NCBI Taxonomy" id="285531"/>
    <lineage>
        <taxon>Bacteria</taxon>
        <taxon>Bacillati</taxon>
        <taxon>Actinomycetota</taxon>
        <taxon>Actinomycetes</taxon>
        <taxon>Kitasatosporales</taxon>
        <taxon>Streptomycetaceae</taxon>
        <taxon>Streptomyces</taxon>
    </lineage>
</organism>
<keyword evidence="1" id="KW-0808">Transferase</keyword>
<evidence type="ECO:0000256" key="3">
    <source>
        <dbReference type="ARBA" id="ARBA00022777"/>
    </source>
</evidence>
<dbReference type="EMBL" id="BNEA01000015">
    <property type="protein sequence ID" value="GHI56313.1"/>
    <property type="molecule type" value="Genomic_DNA"/>
</dbReference>
<evidence type="ECO:0000313" key="6">
    <source>
        <dbReference type="EMBL" id="GHI56313.1"/>
    </source>
</evidence>
<keyword evidence="3" id="KW-0418">Kinase</keyword>
<keyword evidence="2" id="KW-0547">Nucleotide-binding</keyword>
<reference evidence="7" key="1">
    <citation type="submission" date="2023-07" db="EMBL/GenBank/DDBJ databases">
        <title>Whole genome shotgun sequence of Streptomyces achromogenes subsp. rubradiris NBRC 14000.</title>
        <authorList>
            <person name="Komaki H."/>
            <person name="Tamura T."/>
        </authorList>
    </citation>
    <scope>NUCLEOTIDE SEQUENCE [LARGE SCALE GENOMIC DNA]</scope>
    <source>
        <strain evidence="7">NBRC 14000</strain>
    </source>
</reference>
<keyword evidence="7" id="KW-1185">Reference proteome</keyword>
<proteinExistence type="predicted"/>
<dbReference type="PROSITE" id="PS50011">
    <property type="entry name" value="PROTEIN_KINASE_DOM"/>
    <property type="match status" value="1"/>
</dbReference>
<dbReference type="RefSeq" id="WP_189998990.1">
    <property type="nucleotide sequence ID" value="NZ_BNCB01000024.1"/>
</dbReference>
<dbReference type="InterPro" id="IPR011009">
    <property type="entry name" value="Kinase-like_dom_sf"/>
</dbReference>
<accession>A0ABQ3RKC7</accession>
<dbReference type="Proteomes" id="UP000646738">
    <property type="component" value="Unassembled WGS sequence"/>
</dbReference>
<evidence type="ECO:0000256" key="2">
    <source>
        <dbReference type="ARBA" id="ARBA00022741"/>
    </source>
</evidence>
<dbReference type="PANTHER" id="PTHR43289">
    <property type="entry name" value="MITOGEN-ACTIVATED PROTEIN KINASE KINASE KINASE 20-RELATED"/>
    <property type="match status" value="1"/>
</dbReference>
<dbReference type="PANTHER" id="PTHR43289:SF34">
    <property type="entry name" value="SERINE_THREONINE-PROTEIN KINASE YBDM-RELATED"/>
    <property type="match status" value="1"/>
</dbReference>